<protein>
    <recommendedName>
        <fullName evidence="3">Secreted protein</fullName>
    </recommendedName>
</protein>
<organism evidence="1 2">
    <name type="scientific">Peronospora belbahrii</name>
    <dbReference type="NCBI Taxonomy" id="622444"/>
    <lineage>
        <taxon>Eukaryota</taxon>
        <taxon>Sar</taxon>
        <taxon>Stramenopiles</taxon>
        <taxon>Oomycota</taxon>
        <taxon>Peronosporomycetes</taxon>
        <taxon>Peronosporales</taxon>
        <taxon>Peronosporaceae</taxon>
        <taxon>Peronospora</taxon>
    </lineage>
</organism>
<comment type="caution">
    <text evidence="1">The sequence shown here is derived from an EMBL/GenBank/DDBJ whole genome shotgun (WGS) entry which is preliminary data.</text>
</comment>
<evidence type="ECO:0000313" key="2">
    <source>
        <dbReference type="Proteomes" id="UP001158986"/>
    </source>
</evidence>
<gene>
    <name evidence="1" type="ORF">PBS001_LOCUS1710</name>
</gene>
<accession>A0ABN8CPD1</accession>
<keyword evidence="2" id="KW-1185">Reference proteome</keyword>
<proteinExistence type="predicted"/>
<evidence type="ECO:0000313" key="1">
    <source>
        <dbReference type="EMBL" id="CAH0514978.1"/>
    </source>
</evidence>
<dbReference type="Proteomes" id="UP001158986">
    <property type="component" value="Unassembled WGS sequence"/>
</dbReference>
<name>A0ABN8CPD1_9STRA</name>
<evidence type="ECO:0008006" key="3">
    <source>
        <dbReference type="Google" id="ProtNLM"/>
    </source>
</evidence>
<dbReference type="EMBL" id="CAKLCB010000093">
    <property type="protein sequence ID" value="CAH0514978.1"/>
    <property type="molecule type" value="Genomic_DNA"/>
</dbReference>
<sequence>MILSSLLSMAASRISTELLLFSQPPKLEARGICRGVEGAELLLCVIGAKLPPDLRAAASRFFRIISAKPPTLLEAILPPVLLFSF</sequence>
<reference evidence="1 2" key="1">
    <citation type="submission" date="2021-11" db="EMBL/GenBank/DDBJ databases">
        <authorList>
            <person name="Islam A."/>
            <person name="Islam S."/>
            <person name="Flora M.S."/>
            <person name="Rahman M."/>
            <person name="Ziaur R.M."/>
            <person name="Epstein J.H."/>
            <person name="Hassan M."/>
            <person name="Klassen M."/>
            <person name="Woodard K."/>
            <person name="Webb A."/>
            <person name="Webby R.J."/>
            <person name="El Zowalaty M.E."/>
        </authorList>
    </citation>
    <scope>NUCLEOTIDE SEQUENCE [LARGE SCALE GENOMIC DNA]</scope>
    <source>
        <strain evidence="1">Pbs1</strain>
    </source>
</reference>